<evidence type="ECO:0000313" key="2">
    <source>
        <dbReference type="EMBL" id="JAD33580.1"/>
    </source>
</evidence>
<dbReference type="AlphaFoldDB" id="A0A0A8ZA34"/>
<name>A0A0A8ZA34_ARUDO</name>
<sequence length="34" mass="3993">MSRRSIVCKFRVTNSLSILSYFVVFLVTRQSRVV</sequence>
<evidence type="ECO:0000256" key="1">
    <source>
        <dbReference type="SAM" id="Phobius"/>
    </source>
</evidence>
<proteinExistence type="predicted"/>
<keyword evidence="1" id="KW-0812">Transmembrane</keyword>
<keyword evidence="1" id="KW-0472">Membrane</keyword>
<organism evidence="2">
    <name type="scientific">Arundo donax</name>
    <name type="common">Giant reed</name>
    <name type="synonym">Donax arundinaceus</name>
    <dbReference type="NCBI Taxonomy" id="35708"/>
    <lineage>
        <taxon>Eukaryota</taxon>
        <taxon>Viridiplantae</taxon>
        <taxon>Streptophyta</taxon>
        <taxon>Embryophyta</taxon>
        <taxon>Tracheophyta</taxon>
        <taxon>Spermatophyta</taxon>
        <taxon>Magnoliopsida</taxon>
        <taxon>Liliopsida</taxon>
        <taxon>Poales</taxon>
        <taxon>Poaceae</taxon>
        <taxon>PACMAD clade</taxon>
        <taxon>Arundinoideae</taxon>
        <taxon>Arundineae</taxon>
        <taxon>Arundo</taxon>
    </lineage>
</organism>
<reference evidence="2" key="2">
    <citation type="journal article" date="2015" name="Data Brief">
        <title>Shoot transcriptome of the giant reed, Arundo donax.</title>
        <authorList>
            <person name="Barrero R.A."/>
            <person name="Guerrero F.D."/>
            <person name="Moolhuijzen P."/>
            <person name="Goolsby J.A."/>
            <person name="Tidwell J."/>
            <person name="Bellgard S.E."/>
            <person name="Bellgard M.I."/>
        </authorList>
    </citation>
    <scope>NUCLEOTIDE SEQUENCE</scope>
    <source>
        <tissue evidence="2">Shoot tissue taken approximately 20 cm above the soil surface</tissue>
    </source>
</reference>
<accession>A0A0A8ZA34</accession>
<reference evidence="2" key="1">
    <citation type="submission" date="2014-09" db="EMBL/GenBank/DDBJ databases">
        <authorList>
            <person name="Magalhaes I.L.F."/>
            <person name="Oliveira U."/>
            <person name="Santos F.R."/>
            <person name="Vidigal T.H.D.A."/>
            <person name="Brescovit A.D."/>
            <person name="Santos A.J."/>
        </authorList>
    </citation>
    <scope>NUCLEOTIDE SEQUENCE</scope>
    <source>
        <tissue evidence="2">Shoot tissue taken approximately 20 cm above the soil surface</tissue>
    </source>
</reference>
<dbReference type="EMBL" id="GBRH01264315">
    <property type="protein sequence ID" value="JAD33580.1"/>
    <property type="molecule type" value="Transcribed_RNA"/>
</dbReference>
<feature type="transmembrane region" description="Helical" evidence="1">
    <location>
        <begin position="12"/>
        <end position="28"/>
    </location>
</feature>
<keyword evidence="1" id="KW-1133">Transmembrane helix</keyword>
<protein>
    <submittedName>
        <fullName evidence="2">Uncharacterized protein</fullName>
    </submittedName>
</protein>